<evidence type="ECO:0000256" key="4">
    <source>
        <dbReference type="ARBA" id="ARBA00022694"/>
    </source>
</evidence>
<dbReference type="InterPro" id="IPR039262">
    <property type="entry name" value="DTWD2/TAPT"/>
</dbReference>
<gene>
    <name evidence="7" type="ORF">AV942_20070</name>
</gene>
<keyword evidence="4" id="KW-0819">tRNA processing</keyword>
<dbReference type="EC" id="2.5.1.25" evidence="1"/>
<dbReference type="Pfam" id="PF03942">
    <property type="entry name" value="DTW"/>
    <property type="match status" value="1"/>
</dbReference>
<dbReference type="InterPro" id="IPR005636">
    <property type="entry name" value="DTW"/>
</dbReference>
<dbReference type="PANTHER" id="PTHR21392:SF0">
    <property type="entry name" value="TRNA-URIDINE AMINOCARBOXYPROPYLTRANSFERASE 2"/>
    <property type="match status" value="1"/>
</dbReference>
<evidence type="ECO:0000313" key="8">
    <source>
        <dbReference type="Proteomes" id="UP000061468"/>
    </source>
</evidence>
<reference evidence="7 8" key="1">
    <citation type="submission" date="2015-12" db="EMBL/GenBank/DDBJ databases">
        <title>Intraspecies pangenome expansion in the marine bacterium Alteromonas.</title>
        <authorList>
            <person name="Lopez-Perez M."/>
            <person name="Rodriguez-Valera F."/>
        </authorList>
    </citation>
    <scope>NUCLEOTIDE SEQUENCE [LARGE SCALE GENOMIC DNA]</scope>
    <source>
        <strain evidence="7 8">UM8</strain>
    </source>
</reference>
<evidence type="ECO:0000256" key="1">
    <source>
        <dbReference type="ARBA" id="ARBA00012386"/>
    </source>
</evidence>
<evidence type="ECO:0000259" key="6">
    <source>
        <dbReference type="SMART" id="SM01144"/>
    </source>
</evidence>
<organism evidence="7 8">
    <name type="scientific">Alteromonas mediterranea</name>
    <dbReference type="NCBI Taxonomy" id="314275"/>
    <lineage>
        <taxon>Bacteria</taxon>
        <taxon>Pseudomonadati</taxon>
        <taxon>Pseudomonadota</taxon>
        <taxon>Gammaproteobacteria</taxon>
        <taxon>Alteromonadales</taxon>
        <taxon>Alteromonadaceae</taxon>
        <taxon>Alteromonas/Salinimonas group</taxon>
        <taxon>Alteromonas</taxon>
    </lineage>
</organism>
<dbReference type="GO" id="GO:0016432">
    <property type="term" value="F:tRNA-uridine aminocarboxypropyltransferase activity"/>
    <property type="evidence" value="ECO:0007669"/>
    <property type="project" value="UniProtKB-EC"/>
</dbReference>
<dbReference type="EMBL" id="CP013928">
    <property type="protein sequence ID" value="AMJ80417.1"/>
    <property type="molecule type" value="Genomic_DNA"/>
</dbReference>
<name>A0AAC8XN67_9ALTE</name>
<dbReference type="PANTHER" id="PTHR21392">
    <property type="entry name" value="TRNA-URIDINE AMINOCARBOXYPROPYLTRANSFERASE 2"/>
    <property type="match status" value="1"/>
</dbReference>
<dbReference type="AlphaFoldDB" id="A0AAC8XN67"/>
<feature type="domain" description="DTW" evidence="6">
    <location>
        <begin position="1"/>
        <end position="188"/>
    </location>
</feature>
<comment type="similarity">
    <text evidence="5">Belongs to the TDD superfamily. DTWD2 family.</text>
</comment>
<evidence type="ECO:0000256" key="5">
    <source>
        <dbReference type="ARBA" id="ARBA00034489"/>
    </source>
</evidence>
<dbReference type="Proteomes" id="UP000061468">
    <property type="component" value="Chromosome"/>
</dbReference>
<evidence type="ECO:0000313" key="7">
    <source>
        <dbReference type="EMBL" id="AMJ80417.1"/>
    </source>
</evidence>
<sequence>MRLYCEGCQYPQNTCICEHIDKVKTALDIIIVQHEKEAHHAKNTVRLLSLCIPSTQVVCASDNSAMAALEMQCSHKHSALIYPSETSTPLENASATMSNQISTLILVDGSWKQAFGIVKRNPWLGGLPAFHFTNAPDSNYLIRHTSVASALSTLEATAYAISCIENTNVLALHRAQSALQKMWQGPQSHRRKVQ</sequence>
<keyword evidence="3" id="KW-0949">S-adenosyl-L-methionine</keyword>
<accession>A0AAC8XN67</accession>
<dbReference type="RefSeq" id="WP_015068510.1">
    <property type="nucleotide sequence ID" value="NZ_CAXGIV010000100.1"/>
</dbReference>
<proteinExistence type="inferred from homology"/>
<protein>
    <recommendedName>
        <fullName evidence="1">tRNA-uridine aminocarboxypropyltransferase</fullName>
        <ecNumber evidence="1">2.5.1.25</ecNumber>
    </recommendedName>
</protein>
<keyword evidence="2" id="KW-0808">Transferase</keyword>
<evidence type="ECO:0000256" key="2">
    <source>
        <dbReference type="ARBA" id="ARBA00022679"/>
    </source>
</evidence>
<dbReference type="SMART" id="SM01144">
    <property type="entry name" value="DTW"/>
    <property type="match status" value="1"/>
</dbReference>
<dbReference type="GO" id="GO:0008033">
    <property type="term" value="P:tRNA processing"/>
    <property type="evidence" value="ECO:0007669"/>
    <property type="project" value="UniProtKB-KW"/>
</dbReference>
<evidence type="ECO:0000256" key="3">
    <source>
        <dbReference type="ARBA" id="ARBA00022691"/>
    </source>
</evidence>